<dbReference type="Gramene" id="KVH89235">
    <property type="protein sequence ID" value="KVH89235"/>
    <property type="gene ID" value="Ccrd_008786"/>
</dbReference>
<dbReference type="EMBL" id="LEKV01005287">
    <property type="protein sequence ID" value="KVH89235.1"/>
    <property type="molecule type" value="Genomic_DNA"/>
</dbReference>
<evidence type="ECO:0000256" key="2">
    <source>
        <dbReference type="ARBA" id="ARBA00022448"/>
    </source>
</evidence>
<feature type="domain" description="Syntaxin 6/10/61 N-terminal" evidence="11">
    <location>
        <begin position="11"/>
        <end position="102"/>
    </location>
</feature>
<comment type="similarity">
    <text evidence="1">Belongs to the syntaxin family.</text>
</comment>
<dbReference type="GO" id="GO:0048193">
    <property type="term" value="P:Golgi vesicle transport"/>
    <property type="evidence" value="ECO:0007669"/>
    <property type="project" value="InterPro"/>
</dbReference>
<gene>
    <name evidence="12" type="ORF">Ccrd_008786</name>
</gene>
<evidence type="ECO:0000256" key="10">
    <source>
        <dbReference type="SAM" id="Phobius"/>
    </source>
</evidence>
<evidence type="ECO:0000256" key="3">
    <source>
        <dbReference type="ARBA" id="ARBA00022692"/>
    </source>
</evidence>
<dbReference type="PANTHER" id="PTHR34949:SF6">
    <property type="entry name" value="EXPRESSED PROTEIN"/>
    <property type="match status" value="1"/>
</dbReference>
<dbReference type="STRING" id="59895.A0A103XEE7"/>
<evidence type="ECO:0000256" key="1">
    <source>
        <dbReference type="ARBA" id="ARBA00009063"/>
    </source>
</evidence>
<proteinExistence type="inferred from homology"/>
<sequence length="392" mass="44695">MTSHFERWEKDPFFPAAEEVQESADRMESTYRTLLHALKEPSAWKTEELRRDLRTALGTAKWQLEEFERAVDLSYGKSFSDNAKTRHGEFISAMESQISKVERCLDESAVATGKPPRPWVRLNEGESKELALFLSGSASYGNEKLAEVSFNDDQRQKQEVLEQSTPECSKNLSHPVGRGSVDSHANKFSGHRRTASAGADLGALKIVIADDVSLHGVDGKTEQPPRKIPSFSGFLNTLESASKLKWSKNGYRKLKLIDHRHEADIKLPETQTGSRGTNACYERSKSCLESGDDCYRKQLYGWYGAIQRQFQRSQYYVQYNRPTQMVLWALVLIFLFGKFAFLWQNLLVKCHPSSTLTKIDMSHSISYSACHLKQKQKQKRYGLNRQETKGCF</sequence>
<dbReference type="InterPro" id="IPR015260">
    <property type="entry name" value="Syntaxin-6/10/61_N"/>
</dbReference>
<dbReference type="Gene3D" id="1.20.58.90">
    <property type="match status" value="1"/>
</dbReference>
<accession>A0A103XEE7</accession>
<keyword evidence="5 10" id="KW-1133">Transmembrane helix</keyword>
<feature type="transmembrane region" description="Helical" evidence="10">
    <location>
        <begin position="325"/>
        <end position="343"/>
    </location>
</feature>
<keyword evidence="7 10" id="KW-0472">Membrane</keyword>
<evidence type="ECO:0000256" key="9">
    <source>
        <dbReference type="SAM" id="MobiDB-lite"/>
    </source>
</evidence>
<dbReference type="PANTHER" id="PTHR34949">
    <property type="entry name" value="OS05G0443700 PROTEIN"/>
    <property type="match status" value="1"/>
</dbReference>
<evidence type="ECO:0000256" key="7">
    <source>
        <dbReference type="ARBA" id="ARBA00023136"/>
    </source>
</evidence>
<dbReference type="OMA" id="ERDKSCM"/>
<protein>
    <submittedName>
        <fullName evidence="12">Syntaxin 6, N-terminal</fullName>
    </submittedName>
</protein>
<dbReference type="InterPro" id="IPR010989">
    <property type="entry name" value="SNARE"/>
</dbReference>
<dbReference type="CDD" id="cd21442">
    <property type="entry name" value="SNARE_NTD_STX6-like"/>
    <property type="match status" value="1"/>
</dbReference>
<comment type="caution">
    <text evidence="12">The sequence shown here is derived from an EMBL/GenBank/DDBJ whole genome shotgun (WGS) entry which is preliminary data.</text>
</comment>
<dbReference type="SUPFAM" id="SSF47661">
    <property type="entry name" value="t-snare proteins"/>
    <property type="match status" value="1"/>
</dbReference>
<dbReference type="Pfam" id="PF09177">
    <property type="entry name" value="STX6_10_61_N"/>
    <property type="match status" value="1"/>
</dbReference>
<reference evidence="12 13" key="1">
    <citation type="journal article" date="2016" name="Sci. Rep.">
        <title>The genome sequence of the outbreeding globe artichoke constructed de novo incorporating a phase-aware low-pass sequencing strategy of F1 progeny.</title>
        <authorList>
            <person name="Scaglione D."/>
            <person name="Reyes-Chin-Wo S."/>
            <person name="Acquadro A."/>
            <person name="Froenicke L."/>
            <person name="Portis E."/>
            <person name="Beitel C."/>
            <person name="Tirone M."/>
            <person name="Mauro R."/>
            <person name="Lo Monaco A."/>
            <person name="Mauromicale G."/>
            <person name="Faccioli P."/>
            <person name="Cattivelli L."/>
            <person name="Rieseberg L."/>
            <person name="Michelmore R."/>
            <person name="Lanteri S."/>
        </authorList>
    </citation>
    <scope>NUCLEOTIDE SEQUENCE [LARGE SCALE GENOMIC DNA]</scope>
    <source>
        <strain evidence="12">2C</strain>
    </source>
</reference>
<evidence type="ECO:0000313" key="12">
    <source>
        <dbReference type="EMBL" id="KVH89235.1"/>
    </source>
</evidence>
<evidence type="ECO:0000259" key="11">
    <source>
        <dbReference type="Pfam" id="PF09177"/>
    </source>
</evidence>
<evidence type="ECO:0000256" key="5">
    <source>
        <dbReference type="ARBA" id="ARBA00022989"/>
    </source>
</evidence>
<feature type="region of interest" description="Disordered" evidence="9">
    <location>
        <begin position="152"/>
        <end position="191"/>
    </location>
</feature>
<feature type="compositionally biased region" description="Polar residues" evidence="9">
    <location>
        <begin position="161"/>
        <end position="172"/>
    </location>
</feature>
<evidence type="ECO:0000256" key="8">
    <source>
        <dbReference type="ARBA" id="ARBA00037801"/>
    </source>
</evidence>
<keyword evidence="4" id="KW-0653">Protein transport</keyword>
<dbReference type="GO" id="GO:0015031">
    <property type="term" value="P:protein transport"/>
    <property type="evidence" value="ECO:0007669"/>
    <property type="project" value="UniProtKB-KW"/>
</dbReference>
<keyword evidence="6" id="KW-0333">Golgi apparatus</keyword>
<keyword evidence="3 10" id="KW-0812">Transmembrane</keyword>
<dbReference type="AlphaFoldDB" id="A0A103XEE7"/>
<organism evidence="12 13">
    <name type="scientific">Cynara cardunculus var. scolymus</name>
    <name type="common">Globe artichoke</name>
    <name type="synonym">Cynara scolymus</name>
    <dbReference type="NCBI Taxonomy" id="59895"/>
    <lineage>
        <taxon>Eukaryota</taxon>
        <taxon>Viridiplantae</taxon>
        <taxon>Streptophyta</taxon>
        <taxon>Embryophyta</taxon>
        <taxon>Tracheophyta</taxon>
        <taxon>Spermatophyta</taxon>
        <taxon>Magnoliopsida</taxon>
        <taxon>eudicotyledons</taxon>
        <taxon>Gunneridae</taxon>
        <taxon>Pentapetalae</taxon>
        <taxon>asterids</taxon>
        <taxon>campanulids</taxon>
        <taxon>Asterales</taxon>
        <taxon>Asteraceae</taxon>
        <taxon>Carduoideae</taxon>
        <taxon>Cardueae</taxon>
        <taxon>Carduinae</taxon>
        <taxon>Cynara</taxon>
    </lineage>
</organism>
<keyword evidence="2" id="KW-0813">Transport</keyword>
<dbReference type="FunFam" id="1.20.58.90:FF:000004">
    <property type="entry name" value="Syntaxin 10"/>
    <property type="match status" value="1"/>
</dbReference>
<name>A0A103XEE7_CYNCS</name>
<evidence type="ECO:0000256" key="6">
    <source>
        <dbReference type="ARBA" id="ARBA00023034"/>
    </source>
</evidence>
<comment type="subcellular location">
    <subcellularLocation>
        <location evidence="8">Golgi apparatus</location>
        <location evidence="8">trans-Golgi network membrane</location>
        <topology evidence="8">Single-pass type IV membrane protein</topology>
    </subcellularLocation>
</comment>
<keyword evidence="13" id="KW-1185">Reference proteome</keyword>
<dbReference type="Proteomes" id="UP000243975">
    <property type="component" value="Unassembled WGS sequence"/>
</dbReference>
<dbReference type="GO" id="GO:0005794">
    <property type="term" value="C:Golgi apparatus"/>
    <property type="evidence" value="ECO:0007669"/>
    <property type="project" value="UniProtKB-SubCell"/>
</dbReference>
<evidence type="ECO:0000313" key="13">
    <source>
        <dbReference type="Proteomes" id="UP000243975"/>
    </source>
</evidence>
<dbReference type="GO" id="GO:0016020">
    <property type="term" value="C:membrane"/>
    <property type="evidence" value="ECO:0007669"/>
    <property type="project" value="InterPro"/>
</dbReference>
<evidence type="ECO:0000256" key="4">
    <source>
        <dbReference type="ARBA" id="ARBA00022927"/>
    </source>
</evidence>